<dbReference type="PANTHER" id="PTHR36529">
    <property type="entry name" value="SLL1095 PROTEIN"/>
    <property type="match status" value="1"/>
</dbReference>
<dbReference type="RefSeq" id="WP_147169074.1">
    <property type="nucleotide sequence ID" value="NZ_VOOR01000054.1"/>
</dbReference>
<accession>A0A5C6RHH7</accession>
<protein>
    <submittedName>
        <fullName evidence="2">DUF2064 domain-containing protein</fullName>
    </submittedName>
</protein>
<dbReference type="EMBL" id="VOOR01000054">
    <property type="protein sequence ID" value="TXB61553.1"/>
    <property type="molecule type" value="Genomic_DNA"/>
</dbReference>
<dbReference type="InterPro" id="IPR029044">
    <property type="entry name" value="Nucleotide-diphossugar_trans"/>
</dbReference>
<evidence type="ECO:0000313" key="3">
    <source>
        <dbReference type="Proteomes" id="UP000321580"/>
    </source>
</evidence>
<proteinExistence type="predicted"/>
<organism evidence="2 3">
    <name type="scientific">Phaeodactylibacter luteus</name>
    <dbReference type="NCBI Taxonomy" id="1564516"/>
    <lineage>
        <taxon>Bacteria</taxon>
        <taxon>Pseudomonadati</taxon>
        <taxon>Bacteroidota</taxon>
        <taxon>Saprospiria</taxon>
        <taxon>Saprospirales</taxon>
        <taxon>Haliscomenobacteraceae</taxon>
        <taxon>Phaeodactylibacter</taxon>
    </lineage>
</organism>
<dbReference type="Pfam" id="PF09837">
    <property type="entry name" value="DUF2064"/>
    <property type="match status" value="1"/>
</dbReference>
<dbReference type="Gene3D" id="3.90.550.10">
    <property type="entry name" value="Spore Coat Polysaccharide Biosynthesis Protein SpsA, Chain A"/>
    <property type="match status" value="1"/>
</dbReference>
<evidence type="ECO:0000313" key="2">
    <source>
        <dbReference type="EMBL" id="TXB61553.1"/>
    </source>
</evidence>
<feature type="region of interest" description="Disordered" evidence="1">
    <location>
        <begin position="201"/>
        <end position="226"/>
    </location>
</feature>
<reference evidence="2 3" key="1">
    <citation type="submission" date="2019-08" db="EMBL/GenBank/DDBJ databases">
        <title>Genome of Phaeodactylibacter luteus.</title>
        <authorList>
            <person name="Bowman J.P."/>
        </authorList>
    </citation>
    <scope>NUCLEOTIDE SEQUENCE [LARGE SCALE GENOMIC DNA]</scope>
    <source>
        <strain evidence="2 3">KCTC 42180</strain>
    </source>
</reference>
<dbReference type="Proteomes" id="UP000321580">
    <property type="component" value="Unassembled WGS sequence"/>
</dbReference>
<comment type="caution">
    <text evidence="2">The sequence shown here is derived from an EMBL/GenBank/DDBJ whole genome shotgun (WGS) entry which is preliminary data.</text>
</comment>
<dbReference type="SUPFAM" id="SSF53448">
    <property type="entry name" value="Nucleotide-diphospho-sugar transferases"/>
    <property type="match status" value="1"/>
</dbReference>
<evidence type="ECO:0000256" key="1">
    <source>
        <dbReference type="SAM" id="MobiDB-lite"/>
    </source>
</evidence>
<keyword evidence="3" id="KW-1185">Reference proteome</keyword>
<dbReference type="InterPro" id="IPR018641">
    <property type="entry name" value="Trfase_1_rSAM/seldom-assoc"/>
</dbReference>
<sequence length="226" mass="24886">MPRSATAILFFSRSASCEARAKGFGLVQKKAKRLAKALINRARQTVERSGLDVVNSDERSQRGHTFGQKLSNAVADVFRSGYQQVIIIGNDCPGITPAEIGRAAQLLEEGHQVLAPDQNGGVWLIGLRKGAFAPAAFAEVAWESEQTFAGLRQLLSGVTLLPPHRSVEKNTDLRFFWQQHKSWLYLVAELLFEAPLPHRNKPAAQKTAPLHGQLSQRGPPQEPLHL</sequence>
<gene>
    <name evidence="2" type="ORF">FRY97_18575</name>
</gene>
<dbReference type="OrthoDB" id="9798250at2"/>
<name>A0A5C6RHH7_9BACT</name>
<dbReference type="PANTHER" id="PTHR36529:SF1">
    <property type="entry name" value="GLYCOSYLTRANSFERASE"/>
    <property type="match status" value="1"/>
</dbReference>
<dbReference type="AlphaFoldDB" id="A0A5C6RHH7"/>